<accession>A0A6J4P150</accession>
<protein>
    <submittedName>
        <fullName evidence="1">Benzoate MFS transporter BenK</fullName>
    </submittedName>
</protein>
<feature type="non-terminal residue" evidence="1">
    <location>
        <position position="1"/>
    </location>
</feature>
<name>A0A6J4P150_9ACTN</name>
<organism evidence="1">
    <name type="scientific">uncultured Rubrobacteraceae bacterium</name>
    <dbReference type="NCBI Taxonomy" id="349277"/>
    <lineage>
        <taxon>Bacteria</taxon>
        <taxon>Bacillati</taxon>
        <taxon>Actinomycetota</taxon>
        <taxon>Rubrobacteria</taxon>
        <taxon>Rubrobacterales</taxon>
        <taxon>Rubrobacteraceae</taxon>
        <taxon>environmental samples</taxon>
    </lineage>
</organism>
<evidence type="ECO:0000313" key="1">
    <source>
        <dbReference type="EMBL" id="CAA9397398.1"/>
    </source>
</evidence>
<dbReference type="EMBL" id="CADCUZ010000019">
    <property type="protein sequence ID" value="CAA9397398.1"/>
    <property type="molecule type" value="Genomic_DNA"/>
</dbReference>
<dbReference type="AlphaFoldDB" id="A0A6J4P150"/>
<sequence>AVGLLRLRPRRVAGRGLRLRGAKIAGRGGQGNDGFRGDGDAL</sequence>
<reference evidence="1" key="1">
    <citation type="submission" date="2020-02" db="EMBL/GenBank/DDBJ databases">
        <authorList>
            <person name="Meier V. D."/>
        </authorList>
    </citation>
    <scope>NUCLEOTIDE SEQUENCE</scope>
    <source>
        <strain evidence="1">AVDCRST_MAG55</strain>
    </source>
</reference>
<feature type="non-terminal residue" evidence="1">
    <location>
        <position position="42"/>
    </location>
</feature>
<gene>
    <name evidence="1" type="ORF">AVDCRST_MAG55-469</name>
</gene>
<proteinExistence type="predicted"/>